<reference evidence="4 5" key="1">
    <citation type="submission" date="2019-03" db="EMBL/GenBank/DDBJ databases">
        <title>Ruegeria lutea sp. nov., a novel strain, isolated from marine sediment, the Masan Bay, South Korea.</title>
        <authorList>
            <person name="Kim J."/>
            <person name="Kim D.-Y."/>
            <person name="Lee S.-S."/>
        </authorList>
    </citation>
    <scope>NUCLEOTIDE SEQUENCE [LARGE SCALE GENOMIC DNA]</scope>
    <source>
        <strain evidence="4 5">318-1</strain>
    </source>
</reference>
<gene>
    <name evidence="4" type="ORF">E1832_07220</name>
</gene>
<dbReference type="OrthoDB" id="7873045at2"/>
<accession>A0A4R5VD48</accession>
<dbReference type="AlphaFoldDB" id="A0A4R5VD48"/>
<dbReference type="Proteomes" id="UP000295301">
    <property type="component" value="Unassembled WGS sequence"/>
</dbReference>
<organism evidence="4 5">
    <name type="scientific">Antarcticimicrobium luteum</name>
    <dbReference type="NCBI Taxonomy" id="2547397"/>
    <lineage>
        <taxon>Bacteria</taxon>
        <taxon>Pseudomonadati</taxon>
        <taxon>Pseudomonadota</taxon>
        <taxon>Alphaproteobacteria</taxon>
        <taxon>Rhodobacterales</taxon>
        <taxon>Paracoccaceae</taxon>
        <taxon>Antarcticimicrobium</taxon>
    </lineage>
</organism>
<keyword evidence="1" id="KW-0813">Transport</keyword>
<dbReference type="PANTHER" id="PTHR34982:SF1">
    <property type="entry name" value="FLAGELLAR ASSEMBLY PROTEIN FLIH"/>
    <property type="match status" value="1"/>
</dbReference>
<name>A0A4R5VD48_9RHOB</name>
<evidence type="ECO:0000256" key="3">
    <source>
        <dbReference type="SAM" id="MobiDB-lite"/>
    </source>
</evidence>
<dbReference type="GO" id="GO:0015031">
    <property type="term" value="P:protein transport"/>
    <property type="evidence" value="ECO:0007669"/>
    <property type="project" value="UniProtKB-KW"/>
</dbReference>
<comment type="caution">
    <text evidence="4">The sequence shown here is derived from an EMBL/GenBank/DDBJ whole genome shotgun (WGS) entry which is preliminary data.</text>
</comment>
<proteinExistence type="predicted"/>
<keyword evidence="2" id="KW-0653">Protein transport</keyword>
<keyword evidence="5" id="KW-1185">Reference proteome</keyword>
<dbReference type="RefSeq" id="WP_133359063.1">
    <property type="nucleotide sequence ID" value="NZ_SMUV01000058.1"/>
</dbReference>
<dbReference type="PANTHER" id="PTHR34982">
    <property type="entry name" value="YOP PROTEINS TRANSLOCATION PROTEIN L"/>
    <property type="match status" value="1"/>
</dbReference>
<evidence type="ECO:0000256" key="2">
    <source>
        <dbReference type="ARBA" id="ARBA00022927"/>
    </source>
</evidence>
<evidence type="ECO:0000256" key="1">
    <source>
        <dbReference type="ARBA" id="ARBA00022448"/>
    </source>
</evidence>
<protein>
    <submittedName>
        <fullName evidence="4">Uncharacterized protein</fullName>
    </submittedName>
</protein>
<evidence type="ECO:0000313" key="4">
    <source>
        <dbReference type="EMBL" id="TDK50191.1"/>
    </source>
</evidence>
<evidence type="ECO:0000313" key="5">
    <source>
        <dbReference type="Proteomes" id="UP000295301"/>
    </source>
</evidence>
<dbReference type="EMBL" id="SMUV01000058">
    <property type="protein sequence ID" value="TDK50191.1"/>
    <property type="molecule type" value="Genomic_DNA"/>
</dbReference>
<feature type="region of interest" description="Disordered" evidence="3">
    <location>
        <begin position="17"/>
        <end position="36"/>
    </location>
</feature>
<dbReference type="GO" id="GO:0005829">
    <property type="term" value="C:cytosol"/>
    <property type="evidence" value="ECO:0007669"/>
    <property type="project" value="TreeGrafter"/>
</dbReference>
<sequence>MNLFLRDFDAEAMAANRQTQPEAAAGQDEVPRGPNPEELERLLADTREAALAQGRAEGAATARAEAEAGQAARIAAALDLLQGQFAQLLAQDGAHRRALERDVVEMLVEIGERIAPDLLAEHSADLARAQIRAGLRMAGGSPQMTIRVAPTLEPALQAQLAGLAQAGGAGAAAPRLIADQGLGEGDVRLDWDNGRLDYSLERACEVVLSALREAAAKLNDDQGKVG</sequence>
<dbReference type="InterPro" id="IPR051472">
    <property type="entry name" value="T3SS_Stator/FliH"/>
</dbReference>